<gene>
    <name evidence="2" type="ORF">A2722_01750</name>
</gene>
<comment type="caution">
    <text evidence="2">The sequence shown here is derived from an EMBL/GenBank/DDBJ whole genome shotgun (WGS) entry which is preliminary data.</text>
</comment>
<proteinExistence type="predicted"/>
<organism evidence="2 3">
    <name type="scientific">Candidatus Doudnabacteria bacterium RIFCSPHIGHO2_01_FULL_50_11</name>
    <dbReference type="NCBI Taxonomy" id="1817828"/>
    <lineage>
        <taxon>Bacteria</taxon>
        <taxon>Candidatus Doudnaibacteriota</taxon>
    </lineage>
</organism>
<dbReference type="InterPro" id="IPR045886">
    <property type="entry name" value="ThiF/MoeB/HesA"/>
</dbReference>
<dbReference type="CDD" id="cd01483">
    <property type="entry name" value="E1_enzyme_family"/>
    <property type="match status" value="1"/>
</dbReference>
<name>A0A1F5PMN1_9BACT</name>
<dbReference type="GO" id="GO:0008641">
    <property type="term" value="F:ubiquitin-like modifier activating enzyme activity"/>
    <property type="evidence" value="ECO:0007669"/>
    <property type="project" value="InterPro"/>
</dbReference>
<sequence length="401" mass="45540">MNQALRSLRLKLSAVRNAEVAKRPLILQLGKTADRKVLSALMRQRAVRQVSDDYPEQLRELFAIEHPKLVYQPDFEASFQDYLRSQSGKKDLMEQGNWVYYPWLSTLVHLLPERDFQRVRTARNRHLITEVEQKLYYDAVVGIAGLSVGNSVILAIVLQGGAKRIRLADFDRLALSNLNRIRAGVESLGLEKVLMTARQIYALNPYASLELYGEGLTEKNIKDFFSAKPKLTLLIDELDNIAMKYLIREHARKNHLPVIMGADNGDNVVVDIERYDLNSKTPFFHGRLGRVNYQMLKNLDKFGIGRTITRHIGPENVTERMQQSLLDMGRGIVSWPQLGGAALLNGSALAYCARKIATAQPVEKKRSLISLDAALDPQYTGNAAKRRRRRIVKDFKKLFGL</sequence>
<dbReference type="Gene3D" id="3.40.50.720">
    <property type="entry name" value="NAD(P)-binding Rossmann-like Domain"/>
    <property type="match status" value="1"/>
</dbReference>
<dbReference type="InterPro" id="IPR035985">
    <property type="entry name" value="Ubiquitin-activating_enz"/>
</dbReference>
<accession>A0A1F5PMN1</accession>
<dbReference type="PANTHER" id="PTHR43267:SF3">
    <property type="entry name" value="THIF PROTEIN"/>
    <property type="match status" value="1"/>
</dbReference>
<dbReference type="AlphaFoldDB" id="A0A1F5PMN1"/>
<dbReference type="SUPFAM" id="SSF69572">
    <property type="entry name" value="Activating enzymes of the ubiquitin-like proteins"/>
    <property type="match status" value="1"/>
</dbReference>
<dbReference type="Pfam" id="PF00899">
    <property type="entry name" value="ThiF"/>
    <property type="match status" value="1"/>
</dbReference>
<reference evidence="2 3" key="1">
    <citation type="journal article" date="2016" name="Nat. Commun.">
        <title>Thousands of microbial genomes shed light on interconnected biogeochemical processes in an aquifer system.</title>
        <authorList>
            <person name="Anantharaman K."/>
            <person name="Brown C.T."/>
            <person name="Hug L.A."/>
            <person name="Sharon I."/>
            <person name="Castelle C.J."/>
            <person name="Probst A.J."/>
            <person name="Thomas B.C."/>
            <person name="Singh A."/>
            <person name="Wilkins M.J."/>
            <person name="Karaoz U."/>
            <person name="Brodie E.L."/>
            <person name="Williams K.H."/>
            <person name="Hubbard S.S."/>
            <person name="Banfield J.F."/>
        </authorList>
    </citation>
    <scope>NUCLEOTIDE SEQUENCE [LARGE SCALE GENOMIC DNA]</scope>
</reference>
<evidence type="ECO:0000313" key="2">
    <source>
        <dbReference type="EMBL" id="OGE91185.1"/>
    </source>
</evidence>
<dbReference type="EMBL" id="MFEO01000003">
    <property type="protein sequence ID" value="OGE91185.1"/>
    <property type="molecule type" value="Genomic_DNA"/>
</dbReference>
<evidence type="ECO:0000313" key="3">
    <source>
        <dbReference type="Proteomes" id="UP000178377"/>
    </source>
</evidence>
<dbReference type="PANTHER" id="PTHR43267">
    <property type="entry name" value="TRNA THREONYLCARBAMOYLADENOSINE DEHYDRATASE"/>
    <property type="match status" value="1"/>
</dbReference>
<evidence type="ECO:0000259" key="1">
    <source>
        <dbReference type="Pfam" id="PF00899"/>
    </source>
</evidence>
<dbReference type="Proteomes" id="UP000178377">
    <property type="component" value="Unassembled WGS sequence"/>
</dbReference>
<protein>
    <recommendedName>
        <fullName evidence="1">THIF-type NAD/FAD binding fold domain-containing protein</fullName>
    </recommendedName>
</protein>
<dbReference type="InterPro" id="IPR000594">
    <property type="entry name" value="ThiF_NAD_FAD-bd"/>
</dbReference>
<feature type="domain" description="THIF-type NAD/FAD binding fold" evidence="1">
    <location>
        <begin position="131"/>
        <end position="262"/>
    </location>
</feature>
<dbReference type="STRING" id="1817828.A2722_01750"/>
<dbReference type="GO" id="GO:0061504">
    <property type="term" value="P:cyclic threonylcarbamoyladenosine biosynthetic process"/>
    <property type="evidence" value="ECO:0007669"/>
    <property type="project" value="TreeGrafter"/>
</dbReference>
<dbReference type="GO" id="GO:0061503">
    <property type="term" value="F:tRNA threonylcarbamoyladenosine dehydratase"/>
    <property type="evidence" value="ECO:0007669"/>
    <property type="project" value="TreeGrafter"/>
</dbReference>